<sequence length="241" mass="26419">MAEGEDGVVRIGKRVFVGNLAWKTSWQDLKDKFRDCGNVVYANVMKEEGGRSKGWGIVEYENPEEALAAINTQNGTDLAGRRILVREDREDRDVKQYAPEDGSPAPVKAPRAARPPREPREPRRDGAGRSEGSGRGGRGGRGAGGRGRARAPAPERTGESSGLQVVVQGIPWSYTWQDLKDLFTDIDNIEHADIAMGNDGRSRGFGTVKFTDAESAQAAIAKWHDQELEGRRLAVFLDKFA</sequence>
<evidence type="ECO:0000256" key="1">
    <source>
        <dbReference type="ARBA" id="ARBA00022884"/>
    </source>
</evidence>
<dbReference type="STRING" id="1157962.A0A250XHE3"/>
<gene>
    <name evidence="5" type="ORF">CEUSTIGMA_g9771.t1</name>
</gene>
<dbReference type="InterPro" id="IPR000504">
    <property type="entry name" value="RRM_dom"/>
</dbReference>
<evidence type="ECO:0000313" key="6">
    <source>
        <dbReference type="Proteomes" id="UP000232323"/>
    </source>
</evidence>
<feature type="compositionally biased region" description="Basic and acidic residues" evidence="3">
    <location>
        <begin position="84"/>
        <end position="95"/>
    </location>
</feature>
<dbReference type="AlphaFoldDB" id="A0A250XHE3"/>
<keyword evidence="1 2" id="KW-0694">RNA-binding</keyword>
<dbReference type="Gene3D" id="3.30.70.330">
    <property type="match status" value="2"/>
</dbReference>
<feature type="region of interest" description="Disordered" evidence="3">
    <location>
        <begin position="83"/>
        <end position="162"/>
    </location>
</feature>
<dbReference type="GO" id="GO:0005634">
    <property type="term" value="C:nucleus"/>
    <property type="evidence" value="ECO:0007669"/>
    <property type="project" value="TreeGrafter"/>
</dbReference>
<evidence type="ECO:0000256" key="3">
    <source>
        <dbReference type="SAM" id="MobiDB-lite"/>
    </source>
</evidence>
<reference evidence="5 6" key="1">
    <citation type="submission" date="2017-08" db="EMBL/GenBank/DDBJ databases">
        <title>Acidophilic green algal genome provides insights into adaptation to an acidic environment.</title>
        <authorList>
            <person name="Hirooka S."/>
            <person name="Hirose Y."/>
            <person name="Kanesaki Y."/>
            <person name="Higuchi S."/>
            <person name="Fujiwara T."/>
            <person name="Onuma R."/>
            <person name="Era A."/>
            <person name="Ohbayashi R."/>
            <person name="Uzuka A."/>
            <person name="Nozaki H."/>
            <person name="Yoshikawa H."/>
            <person name="Miyagishima S.Y."/>
        </authorList>
    </citation>
    <scope>NUCLEOTIDE SEQUENCE [LARGE SCALE GENOMIC DNA]</scope>
    <source>
        <strain evidence="5 6">NIES-2499</strain>
    </source>
</reference>
<dbReference type="GO" id="GO:1990904">
    <property type="term" value="C:ribonucleoprotein complex"/>
    <property type="evidence" value="ECO:0007669"/>
    <property type="project" value="TreeGrafter"/>
</dbReference>
<proteinExistence type="predicted"/>
<dbReference type="EMBL" id="BEGY01000079">
    <property type="protein sequence ID" value="GAX82342.1"/>
    <property type="molecule type" value="Genomic_DNA"/>
</dbReference>
<name>A0A250XHE3_9CHLO</name>
<feature type="domain" description="RRM" evidence="4">
    <location>
        <begin position="13"/>
        <end position="90"/>
    </location>
</feature>
<dbReference type="Proteomes" id="UP000232323">
    <property type="component" value="Unassembled WGS sequence"/>
</dbReference>
<dbReference type="PANTHER" id="PTHR23003:SF3">
    <property type="entry name" value="FI21236P1-RELATED"/>
    <property type="match status" value="1"/>
</dbReference>
<dbReference type="FunFam" id="3.30.70.330:FF:000034">
    <property type="entry name" value="heterogeneous nuclear ribonucleoprotein M isoform X1"/>
    <property type="match status" value="1"/>
</dbReference>
<keyword evidence="6" id="KW-1185">Reference proteome</keyword>
<dbReference type="GO" id="GO:0005737">
    <property type="term" value="C:cytoplasm"/>
    <property type="evidence" value="ECO:0007669"/>
    <property type="project" value="TreeGrafter"/>
</dbReference>
<feature type="domain" description="RRM" evidence="4">
    <location>
        <begin position="163"/>
        <end position="240"/>
    </location>
</feature>
<evidence type="ECO:0000313" key="5">
    <source>
        <dbReference type="EMBL" id="GAX82342.1"/>
    </source>
</evidence>
<evidence type="ECO:0000256" key="2">
    <source>
        <dbReference type="PROSITE-ProRule" id="PRU00176"/>
    </source>
</evidence>
<dbReference type="CDD" id="cd00590">
    <property type="entry name" value="RRM_SF"/>
    <property type="match status" value="1"/>
</dbReference>
<feature type="compositionally biased region" description="Gly residues" evidence="3">
    <location>
        <begin position="129"/>
        <end position="146"/>
    </location>
</feature>
<comment type="caution">
    <text evidence="5">The sequence shown here is derived from an EMBL/GenBank/DDBJ whole genome shotgun (WGS) entry which is preliminary data.</text>
</comment>
<dbReference type="PANTHER" id="PTHR23003">
    <property type="entry name" value="RNA RECOGNITION MOTIF RRM DOMAIN CONTAINING PROTEIN"/>
    <property type="match status" value="1"/>
</dbReference>
<accession>A0A250XHE3</accession>
<feature type="compositionally biased region" description="Basic and acidic residues" evidence="3">
    <location>
        <begin position="115"/>
        <end position="128"/>
    </location>
</feature>
<evidence type="ECO:0000259" key="4">
    <source>
        <dbReference type="PROSITE" id="PS50102"/>
    </source>
</evidence>
<organism evidence="5 6">
    <name type="scientific">Chlamydomonas eustigma</name>
    <dbReference type="NCBI Taxonomy" id="1157962"/>
    <lineage>
        <taxon>Eukaryota</taxon>
        <taxon>Viridiplantae</taxon>
        <taxon>Chlorophyta</taxon>
        <taxon>core chlorophytes</taxon>
        <taxon>Chlorophyceae</taxon>
        <taxon>CS clade</taxon>
        <taxon>Chlamydomonadales</taxon>
        <taxon>Chlamydomonadaceae</taxon>
        <taxon>Chlamydomonas</taxon>
    </lineage>
</organism>
<dbReference type="SMART" id="SM00360">
    <property type="entry name" value="RRM"/>
    <property type="match status" value="2"/>
</dbReference>
<dbReference type="SUPFAM" id="SSF54928">
    <property type="entry name" value="RNA-binding domain, RBD"/>
    <property type="match status" value="1"/>
</dbReference>
<dbReference type="InterPro" id="IPR012677">
    <property type="entry name" value="Nucleotide-bd_a/b_plait_sf"/>
</dbReference>
<dbReference type="InterPro" id="IPR035979">
    <property type="entry name" value="RBD_domain_sf"/>
</dbReference>
<dbReference type="GO" id="GO:0003729">
    <property type="term" value="F:mRNA binding"/>
    <property type="evidence" value="ECO:0007669"/>
    <property type="project" value="TreeGrafter"/>
</dbReference>
<protein>
    <recommendedName>
        <fullName evidence="4">RRM domain-containing protein</fullName>
    </recommendedName>
</protein>
<dbReference type="Pfam" id="PF00076">
    <property type="entry name" value="RRM_1"/>
    <property type="match status" value="2"/>
</dbReference>
<dbReference type="InterPro" id="IPR050374">
    <property type="entry name" value="RRT5_SRSF_SR"/>
</dbReference>
<dbReference type="PROSITE" id="PS50102">
    <property type="entry name" value="RRM"/>
    <property type="match status" value="2"/>
</dbReference>
<dbReference type="OrthoDB" id="439808at2759"/>